<dbReference type="Gene3D" id="3.90.70.10">
    <property type="entry name" value="Cysteine proteinases"/>
    <property type="match status" value="2"/>
</dbReference>
<organism evidence="21 22">
    <name type="scientific">Buteo japonicus</name>
    <dbReference type="NCBI Taxonomy" id="224669"/>
    <lineage>
        <taxon>Eukaryota</taxon>
        <taxon>Metazoa</taxon>
        <taxon>Chordata</taxon>
        <taxon>Craniata</taxon>
        <taxon>Vertebrata</taxon>
        <taxon>Euteleostomi</taxon>
        <taxon>Archelosauria</taxon>
        <taxon>Archosauria</taxon>
        <taxon>Dinosauria</taxon>
        <taxon>Saurischia</taxon>
        <taxon>Theropoda</taxon>
        <taxon>Coelurosauria</taxon>
        <taxon>Aves</taxon>
        <taxon>Neognathae</taxon>
        <taxon>Neoaves</taxon>
        <taxon>Telluraves</taxon>
        <taxon>Accipitrimorphae</taxon>
        <taxon>Accipitriformes</taxon>
        <taxon>Accipitridae</taxon>
        <taxon>Accipitrinae</taxon>
        <taxon>Buteo</taxon>
    </lineage>
</organism>
<keyword evidence="8" id="KW-0677">Repeat</keyword>
<comment type="catalytic activity">
    <reaction evidence="1 18">
        <text>Thiol-dependent hydrolysis of ester, thioester, amide, peptide and isopeptide bonds formed by the C-terminal Gly of ubiquitin (a 76-residue protein attached to proteins as an intracellular targeting signal).</text>
        <dbReference type="EC" id="3.4.19.12"/>
    </reaction>
</comment>
<dbReference type="InterPro" id="IPR038765">
    <property type="entry name" value="Papain-like_cys_pep_sf"/>
</dbReference>
<dbReference type="GO" id="GO:0016579">
    <property type="term" value="P:protein deubiquitination"/>
    <property type="evidence" value="ECO:0007669"/>
    <property type="project" value="InterPro"/>
</dbReference>
<evidence type="ECO:0000256" key="7">
    <source>
        <dbReference type="ARBA" id="ARBA00022723"/>
    </source>
</evidence>
<evidence type="ECO:0000256" key="6">
    <source>
        <dbReference type="ARBA" id="ARBA00022670"/>
    </source>
</evidence>
<evidence type="ECO:0000259" key="20">
    <source>
        <dbReference type="PROSITE" id="PS50235"/>
    </source>
</evidence>
<comment type="subunit">
    <text evidence="17">Interacts with RB1 (both dephosphorylated and hypophosphorylated forms). Interacts with RBL1 and RBL2. Interacts with ADORA2A (via cytoplasmic C-terminus); the interaction is direct. Interacts with SART3; recruits USP4 to its substrate PRPF3.</text>
</comment>
<dbReference type="InterPro" id="IPR001394">
    <property type="entry name" value="Peptidase_C19_UCH"/>
</dbReference>
<evidence type="ECO:0000256" key="2">
    <source>
        <dbReference type="ARBA" id="ARBA00004123"/>
    </source>
</evidence>
<dbReference type="GO" id="GO:0005737">
    <property type="term" value="C:cytoplasm"/>
    <property type="evidence" value="ECO:0007669"/>
    <property type="project" value="UniProtKB-SubCell"/>
</dbReference>
<dbReference type="Proteomes" id="UP000694555">
    <property type="component" value="Unplaced"/>
</dbReference>
<keyword evidence="13" id="KW-0832">Ubl conjugation</keyword>
<comment type="similarity">
    <text evidence="15">Belongs to the peptidase C19 family. USP4 subfamily.</text>
</comment>
<keyword evidence="4" id="KW-0963">Cytoplasm</keyword>
<dbReference type="GO" id="GO:0006508">
    <property type="term" value="P:proteolysis"/>
    <property type="evidence" value="ECO:0007669"/>
    <property type="project" value="UniProtKB-KW"/>
</dbReference>
<keyword evidence="12" id="KW-0862">Zinc</keyword>
<dbReference type="InterPro" id="IPR050185">
    <property type="entry name" value="Ub_carboxyl-term_hydrolase"/>
</dbReference>
<dbReference type="PROSITE" id="PS00973">
    <property type="entry name" value="USP_2"/>
    <property type="match status" value="1"/>
</dbReference>
<dbReference type="EC" id="3.4.19.12" evidence="18"/>
<evidence type="ECO:0000256" key="14">
    <source>
        <dbReference type="ARBA" id="ARBA00023242"/>
    </source>
</evidence>
<dbReference type="SMART" id="SM00695">
    <property type="entry name" value="DUSP"/>
    <property type="match status" value="1"/>
</dbReference>
<dbReference type="Gene3D" id="3.10.20.90">
    <property type="entry name" value="Phosphatidylinositol 3-kinase Catalytic Subunit, Chain A, domain 1"/>
    <property type="match status" value="1"/>
</dbReference>
<dbReference type="Pfam" id="PF00443">
    <property type="entry name" value="UCH"/>
    <property type="match status" value="1"/>
</dbReference>
<proteinExistence type="inferred from homology"/>
<dbReference type="PROSITE" id="PS00972">
    <property type="entry name" value="USP_1"/>
    <property type="match status" value="1"/>
</dbReference>
<evidence type="ECO:0000256" key="15">
    <source>
        <dbReference type="ARBA" id="ARBA00037971"/>
    </source>
</evidence>
<evidence type="ECO:0000256" key="11">
    <source>
        <dbReference type="ARBA" id="ARBA00022807"/>
    </source>
</evidence>
<keyword evidence="10 18" id="KW-0378">Hydrolase</keyword>
<dbReference type="AlphaFoldDB" id="A0A8C0BBA5"/>
<keyword evidence="11 18" id="KW-0788">Thiol protease</keyword>
<accession>A0A8C0BBA5</accession>
<evidence type="ECO:0000256" key="16">
    <source>
        <dbReference type="ARBA" id="ARBA00045453"/>
    </source>
</evidence>
<evidence type="ECO:0000313" key="21">
    <source>
        <dbReference type="Ensembl" id="ENSBJAP00000014342.1"/>
    </source>
</evidence>
<evidence type="ECO:0000256" key="17">
    <source>
        <dbReference type="ARBA" id="ARBA00046862"/>
    </source>
</evidence>
<feature type="region of interest" description="Disordered" evidence="19">
    <location>
        <begin position="1"/>
        <end position="35"/>
    </location>
</feature>
<evidence type="ECO:0000256" key="18">
    <source>
        <dbReference type="RuleBase" id="RU366025"/>
    </source>
</evidence>
<evidence type="ECO:0000256" key="3">
    <source>
        <dbReference type="ARBA" id="ARBA00004496"/>
    </source>
</evidence>
<evidence type="ECO:0000256" key="13">
    <source>
        <dbReference type="ARBA" id="ARBA00022843"/>
    </source>
</evidence>
<evidence type="ECO:0000256" key="12">
    <source>
        <dbReference type="ARBA" id="ARBA00022833"/>
    </source>
</evidence>
<comment type="function">
    <text evidence="16">Deubiquitinating enzyme that removes conjugated ubiquitin from target proteins. Deubiquitinates PDPK1. Deubiquitinates TRIM21. Deubiquitinates receptor ADORA2A which increases the amount of functional receptor at the cell surface. Deubiquitinates HAS2. Deubiquitinates RHEB in response to EGF signaling, promoting mTORC1 signaling. May regulate mRNA splicing through deubiquitination of the U4 spliceosomal protein PRPF3. This may prevent its recognition by the U5 component PRPF8 thereby destabilizing interactions within the U4/U6.U5 snRNP. May also play a role in the regulation of quality control in the ER.</text>
</comment>
<dbReference type="GO" id="GO:0004843">
    <property type="term" value="F:cysteine-type deubiquitinase activity"/>
    <property type="evidence" value="ECO:0007669"/>
    <property type="project" value="UniProtKB-UniRule"/>
</dbReference>
<dbReference type="InterPro" id="IPR028135">
    <property type="entry name" value="Ub_USP-typ"/>
</dbReference>
<keyword evidence="14" id="KW-0539">Nucleus</keyword>
<evidence type="ECO:0000256" key="19">
    <source>
        <dbReference type="SAM" id="MobiDB-lite"/>
    </source>
</evidence>
<reference evidence="21" key="2">
    <citation type="submission" date="2025-09" db="UniProtKB">
        <authorList>
            <consortium name="Ensembl"/>
        </authorList>
    </citation>
    <scope>IDENTIFICATION</scope>
</reference>
<dbReference type="SUPFAM" id="SSF143791">
    <property type="entry name" value="DUSP-like"/>
    <property type="match status" value="1"/>
</dbReference>
<evidence type="ECO:0000256" key="1">
    <source>
        <dbReference type="ARBA" id="ARBA00000707"/>
    </source>
</evidence>
<evidence type="ECO:0000256" key="9">
    <source>
        <dbReference type="ARBA" id="ARBA00022786"/>
    </source>
</evidence>
<keyword evidence="5" id="KW-0597">Phosphoprotein</keyword>
<dbReference type="PROSITE" id="PS50235">
    <property type="entry name" value="USP_3"/>
    <property type="match status" value="1"/>
</dbReference>
<evidence type="ECO:0000256" key="4">
    <source>
        <dbReference type="ARBA" id="ARBA00022490"/>
    </source>
</evidence>
<dbReference type="InterPro" id="IPR028889">
    <property type="entry name" value="USP"/>
</dbReference>
<keyword evidence="7" id="KW-0479">Metal-binding</keyword>
<keyword evidence="6 18" id="KW-0645">Protease</keyword>
<feature type="domain" description="USP" evidence="20">
    <location>
        <begin position="229"/>
        <end position="823"/>
    </location>
</feature>
<comment type="subcellular location">
    <subcellularLocation>
        <location evidence="3">Cytoplasm</location>
    </subcellularLocation>
    <subcellularLocation>
        <location evidence="2">Nucleus</location>
    </subcellularLocation>
</comment>
<feature type="region of interest" description="Disordered" evidence="19">
    <location>
        <begin position="825"/>
        <end position="844"/>
    </location>
</feature>
<protein>
    <recommendedName>
        <fullName evidence="18">Ubiquitin carboxyl-terminal hydrolase</fullName>
        <ecNumber evidence="18">3.4.19.12</ecNumber>
    </recommendedName>
</protein>
<dbReference type="Pfam" id="PF06337">
    <property type="entry name" value="DUSP"/>
    <property type="match status" value="1"/>
</dbReference>
<evidence type="ECO:0000256" key="10">
    <source>
        <dbReference type="ARBA" id="ARBA00022801"/>
    </source>
</evidence>
<dbReference type="PANTHER" id="PTHR21646:SF45">
    <property type="entry name" value="UBIQUITIN CARBOXYL-TERMINAL HYDROLASE 4"/>
    <property type="match status" value="1"/>
</dbReference>
<dbReference type="Gene3D" id="3.30.2230.10">
    <property type="entry name" value="DUSP-like"/>
    <property type="match status" value="1"/>
</dbReference>
<dbReference type="InterPro" id="IPR018200">
    <property type="entry name" value="USP_CS"/>
</dbReference>
<dbReference type="InterPro" id="IPR006615">
    <property type="entry name" value="Pept_C19_DUSP"/>
</dbReference>
<dbReference type="Pfam" id="PF14836">
    <property type="entry name" value="Ubiquitin_3"/>
    <property type="match status" value="1"/>
</dbReference>
<evidence type="ECO:0000256" key="5">
    <source>
        <dbReference type="ARBA" id="ARBA00022553"/>
    </source>
</evidence>
<keyword evidence="22" id="KW-1185">Reference proteome</keyword>
<dbReference type="GO" id="GO:0046872">
    <property type="term" value="F:metal ion binding"/>
    <property type="evidence" value="ECO:0007669"/>
    <property type="project" value="UniProtKB-KW"/>
</dbReference>
<dbReference type="FunFam" id="3.90.70.10:FF:000013">
    <property type="entry name" value="ubiquitin carboxyl-terminal hydrolase 15 isoform X1"/>
    <property type="match status" value="1"/>
</dbReference>
<dbReference type="CDD" id="cd02674">
    <property type="entry name" value="Peptidase_C19R"/>
    <property type="match status" value="1"/>
</dbReference>
<dbReference type="PANTHER" id="PTHR21646">
    <property type="entry name" value="UBIQUITIN CARBOXYL-TERMINAL HYDROLASE"/>
    <property type="match status" value="1"/>
</dbReference>
<dbReference type="Ensembl" id="ENSBJAT00000014733.1">
    <property type="protein sequence ID" value="ENSBJAP00000014342.1"/>
    <property type="gene ID" value="ENSBJAG00000006639.1"/>
</dbReference>
<keyword evidence="9 18" id="KW-0833">Ubl conjugation pathway</keyword>
<evidence type="ECO:0000256" key="8">
    <source>
        <dbReference type="ARBA" id="ARBA00022737"/>
    </source>
</evidence>
<dbReference type="GO" id="GO:0005634">
    <property type="term" value="C:nucleus"/>
    <property type="evidence" value="ECO:0007669"/>
    <property type="project" value="UniProtKB-SubCell"/>
</dbReference>
<name>A0A8C0BBA5_9AVES</name>
<reference evidence="21" key="1">
    <citation type="submission" date="2025-08" db="UniProtKB">
        <authorList>
            <consortium name="Ensembl"/>
        </authorList>
    </citation>
    <scope>IDENTIFICATION</scope>
</reference>
<sequence>ATENGARNAETRESTPNTSSTRFGGGLSGRSSRPRSHEKKRCCLMSCFLMSVSLLDPETQSLKEHLIDELDYVLVPTEAWNKLVKWYGCIDGQQPIVRKVVEYGLFVKHYKVEVYLLELKLCESSDPDNVISCHFSKADTVATIEKKMRKLFNIPAEKETRLWNRYMSNTYEQLSKLDSTVQDAGLYDGQVVLIEVKNEDGTWPGQGSGFVCNSYNCRDSASLSQPGLCGLSNLGNTCFMNSALQCLSNTPPLTDYFLEDKYEAEINQNNPLGMRGEIAEAYAELIKQIWSGRQSHVAPRMFKTQVGRFAPQFSGYQQQDSQELLAFLLDGLHEDLNRVKKKPYLELKDANGRPDSEVAKEAWENHRLRNDSIIVDIFHGLFKSTLVCPKCSKVSVTFDPFCYLTLPLPLRRDRLMEVTLVYADPQHRPVQYRVVVPMMGAISDLCESLSKLSGVPAENMVVTDVYNHRFHKIFQMDEGLNHIMPKDDIFSSEDGSDYVTLSVYFREKTMRQSSNTSGTVLFGQPLLISVPKHKLTVDHLYSMEHQDGGQEGKEKLAEVDPCHSEGCMQIESARDPQPCKKQHFTFSLVNSSGTSEINSIVEGKILKLNGNYCLAVFFSSFSSHLCNKCFFFLVAFSALAIDWDSDTRRLLFDEQEAQAFEKHGSMLQPQKKKAVVALRDCIELFTTMETLGEHDPWYCPNCKKHQQATKKFDLWSLPRILVVHLKRFSYSRYWRDKLDTVVEFPIRGLNMSEFVCDPRAGSYVYDLIAVSNHYGAMGVGHYTAYAKNKVNDKWYYFDDSSVSAASEDQIVTKAAYVLFYQRRNSEEHTAPSPPQEECDGMDTN</sequence>
<dbReference type="SUPFAM" id="SSF54001">
    <property type="entry name" value="Cysteine proteinases"/>
    <property type="match status" value="1"/>
</dbReference>
<dbReference type="InterPro" id="IPR035927">
    <property type="entry name" value="DUSP-like_sf"/>
</dbReference>
<evidence type="ECO:0000313" key="22">
    <source>
        <dbReference type="Proteomes" id="UP000694555"/>
    </source>
</evidence>